<evidence type="ECO:0000313" key="3">
    <source>
        <dbReference type="Proteomes" id="UP000781173"/>
    </source>
</evidence>
<dbReference type="Proteomes" id="UP000781173">
    <property type="component" value="Unassembled WGS sequence"/>
</dbReference>
<keyword evidence="1" id="KW-1133">Transmembrane helix</keyword>
<protein>
    <submittedName>
        <fullName evidence="2">Uncharacterized protein</fullName>
    </submittedName>
</protein>
<keyword evidence="1" id="KW-0812">Transmembrane</keyword>
<proteinExistence type="predicted"/>
<dbReference type="EMBL" id="JACFOF010000008">
    <property type="protein sequence ID" value="MBW7953844.1"/>
    <property type="molecule type" value="Genomic_DNA"/>
</dbReference>
<reference evidence="2" key="1">
    <citation type="journal article" date="2022" name="ISME J.">
        <title>A general approach to explore prokaryotic protein glycosylation reveals the unique surface layer modulation of an anammox bacterium.</title>
        <authorList>
            <person name="Pabst M."/>
            <person name="Grouzdev D.S."/>
            <person name="Lawson C.E."/>
            <person name="Kleikamp H.B.C."/>
            <person name="de Ram C."/>
            <person name="Louwen R."/>
            <person name="Lin Y.M."/>
            <person name="Lucker S."/>
            <person name="van Loosdrecht M.C.M."/>
            <person name="Laureni M."/>
        </authorList>
    </citation>
    <scope>NUCLEOTIDE SEQUENCE</scope>
    <source>
        <strain evidence="2">BROCD043</strain>
    </source>
</reference>
<sequence>MGLNIKKVLFAGKFLPYIYLFASALGLLILASIYINGSSQPTEITGNRDADGQRLSLDQENKNLTSETVTTFNFTTNGELTDAKATLVSLDEQVELILDLGSNSEVDGYSLALHHGSCQDLNEQKISLGELDNSGKSIEITTEVKDFIQESRPLVIKNLDGEVLFCTNIKL</sequence>
<evidence type="ECO:0000256" key="1">
    <source>
        <dbReference type="SAM" id="Phobius"/>
    </source>
</evidence>
<dbReference type="AlphaFoldDB" id="A0A952AI07"/>
<organism evidence="2 3">
    <name type="scientific">Candidatus Dojkabacteria bacterium</name>
    <dbReference type="NCBI Taxonomy" id="2099670"/>
    <lineage>
        <taxon>Bacteria</taxon>
        <taxon>Candidatus Dojkabacteria</taxon>
    </lineage>
</organism>
<accession>A0A952AI07</accession>
<feature type="transmembrane region" description="Helical" evidence="1">
    <location>
        <begin position="14"/>
        <end position="35"/>
    </location>
</feature>
<comment type="caution">
    <text evidence="2">The sequence shown here is derived from an EMBL/GenBank/DDBJ whole genome shotgun (WGS) entry which is preliminary data.</text>
</comment>
<keyword evidence="1" id="KW-0472">Membrane</keyword>
<evidence type="ECO:0000313" key="2">
    <source>
        <dbReference type="EMBL" id="MBW7953844.1"/>
    </source>
</evidence>
<name>A0A952AI07_9BACT</name>
<gene>
    <name evidence="2" type="ORF">H3C67_03575</name>
</gene>